<dbReference type="SMART" id="SM01052">
    <property type="entry name" value="CAP_GLY"/>
    <property type="match status" value="1"/>
</dbReference>
<dbReference type="GO" id="GO:0005634">
    <property type="term" value="C:nucleus"/>
    <property type="evidence" value="ECO:0007669"/>
    <property type="project" value="TreeGrafter"/>
</dbReference>
<dbReference type="SUPFAM" id="SSF74924">
    <property type="entry name" value="Cap-Gly domain"/>
    <property type="match status" value="1"/>
</dbReference>
<feature type="repeat" description="ANK" evidence="1">
    <location>
        <begin position="146"/>
        <end position="178"/>
    </location>
</feature>
<dbReference type="InterPro" id="IPR036859">
    <property type="entry name" value="CAP-Gly_dom_sf"/>
</dbReference>
<proteinExistence type="predicted"/>
<protein>
    <submittedName>
        <fullName evidence="4">CLIP4 protein</fullName>
    </submittedName>
</protein>
<dbReference type="InterPro" id="IPR036770">
    <property type="entry name" value="Ankyrin_rpt-contain_sf"/>
</dbReference>
<dbReference type="Proteomes" id="UP000640762">
    <property type="component" value="Unassembled WGS sequence"/>
</dbReference>
<accession>A0A850TVN5</accession>
<dbReference type="EMBL" id="WEIX01009046">
    <property type="protein sequence ID" value="NWH22787.1"/>
    <property type="molecule type" value="Genomic_DNA"/>
</dbReference>
<name>A0A850TVN5_GRUAM</name>
<dbReference type="GO" id="GO:0031122">
    <property type="term" value="P:cytoplasmic microtubule organization"/>
    <property type="evidence" value="ECO:0007669"/>
    <property type="project" value="TreeGrafter"/>
</dbReference>
<feature type="region of interest" description="Disordered" evidence="2">
    <location>
        <begin position="310"/>
        <end position="331"/>
    </location>
</feature>
<sequence length="348" mass="37389">MTIEDLPEPSLGGDSLVERERLLFPNSETSVTFSVAAAPMPSDCEFSFFDPNDAACQEILFNPKTSVSELFAILRQWVPQVQQNIDVIGNELLFKVEVHTTVADSVADVTANSVSANWFLCAQKILDSLIKHGSFSNVDATCSDFDFGTALHIAAFNLCTGAVKCLLEHGANPAFRNDKGQIPADVVPDPVDMPLEMADAAASAKEIKQILLDAVPLSCDISKAMIPNYDHVTGKAMLLSLGLKLGDRVVIAGQKVGTLRFCGTTEFASGQWAGIELDEPEGKNNGSVGKVQYFKCAPKRGIFAPLSKISKASDHKKSSVRSSSTRSLPLVKSKKIDVTHITSKVNSG</sequence>
<feature type="non-terminal residue" evidence="4">
    <location>
        <position position="1"/>
    </location>
</feature>
<dbReference type="InterPro" id="IPR000938">
    <property type="entry name" value="CAP-Gly_domain"/>
</dbReference>
<evidence type="ECO:0000256" key="1">
    <source>
        <dbReference type="PROSITE-ProRule" id="PRU00023"/>
    </source>
</evidence>
<dbReference type="FunFam" id="2.30.30.190:FF:000005">
    <property type="entry name" value="CAP-Gly domain containing linker protein 3"/>
    <property type="match status" value="1"/>
</dbReference>
<dbReference type="Gene3D" id="2.30.30.190">
    <property type="entry name" value="CAP Gly-rich-like domain"/>
    <property type="match status" value="1"/>
</dbReference>
<keyword evidence="5" id="KW-1185">Reference proteome</keyword>
<feature type="non-terminal residue" evidence="4">
    <location>
        <position position="348"/>
    </location>
</feature>
<dbReference type="Pfam" id="PF00023">
    <property type="entry name" value="Ank"/>
    <property type="match status" value="1"/>
</dbReference>
<reference evidence="4" key="1">
    <citation type="submission" date="2019-10" db="EMBL/GenBank/DDBJ databases">
        <title>Bird 10,000 Genomes (B10K) Project - Family phase.</title>
        <authorList>
            <person name="Zhang G."/>
        </authorList>
    </citation>
    <scope>NUCLEOTIDE SEQUENCE</scope>
    <source>
        <strain evidence="4">B10K-DU-012-65</strain>
        <tissue evidence="4">Muscle</tissue>
    </source>
</reference>
<dbReference type="GO" id="GO:0005938">
    <property type="term" value="C:cell cortex"/>
    <property type="evidence" value="ECO:0007669"/>
    <property type="project" value="TreeGrafter"/>
</dbReference>
<comment type="caution">
    <text evidence="4">The sequence shown here is derived from an EMBL/GenBank/DDBJ whole genome shotgun (WGS) entry which is preliminary data.</text>
</comment>
<dbReference type="GO" id="GO:0035371">
    <property type="term" value="C:microtubule plus-end"/>
    <property type="evidence" value="ECO:0007669"/>
    <property type="project" value="TreeGrafter"/>
</dbReference>
<dbReference type="PROSITE" id="PS50088">
    <property type="entry name" value="ANK_REPEAT"/>
    <property type="match status" value="1"/>
</dbReference>
<evidence type="ECO:0000313" key="4">
    <source>
        <dbReference type="EMBL" id="NWH22787.1"/>
    </source>
</evidence>
<dbReference type="Gene3D" id="1.25.40.20">
    <property type="entry name" value="Ankyrin repeat-containing domain"/>
    <property type="match status" value="1"/>
</dbReference>
<dbReference type="PROSITE" id="PS50245">
    <property type="entry name" value="CAP_GLY_2"/>
    <property type="match status" value="1"/>
</dbReference>
<organism evidence="4 5">
    <name type="scientific">Grus americana</name>
    <name type="common">Whooping crane</name>
    <dbReference type="NCBI Taxonomy" id="9117"/>
    <lineage>
        <taxon>Eukaryota</taxon>
        <taxon>Metazoa</taxon>
        <taxon>Chordata</taxon>
        <taxon>Craniata</taxon>
        <taxon>Vertebrata</taxon>
        <taxon>Euteleostomi</taxon>
        <taxon>Archelosauria</taxon>
        <taxon>Archosauria</taxon>
        <taxon>Dinosauria</taxon>
        <taxon>Saurischia</taxon>
        <taxon>Theropoda</taxon>
        <taxon>Coelurosauria</taxon>
        <taxon>Aves</taxon>
        <taxon>Neognathae</taxon>
        <taxon>Neoaves</taxon>
        <taxon>Gruiformes</taxon>
        <taxon>Gruidae</taxon>
        <taxon>Grus</taxon>
    </lineage>
</organism>
<keyword evidence="1" id="KW-0040">ANK repeat</keyword>
<dbReference type="SUPFAM" id="SSF48403">
    <property type="entry name" value="Ankyrin repeat"/>
    <property type="match status" value="1"/>
</dbReference>
<evidence type="ECO:0000313" key="5">
    <source>
        <dbReference type="Proteomes" id="UP000640762"/>
    </source>
</evidence>
<dbReference type="PANTHER" id="PTHR18916:SF32">
    <property type="entry name" value="CAP-GLY DOMAIN-CONTAINING LINKER PROTEIN 4"/>
    <property type="match status" value="1"/>
</dbReference>
<dbReference type="GO" id="GO:0051010">
    <property type="term" value="F:microtubule plus-end binding"/>
    <property type="evidence" value="ECO:0007669"/>
    <property type="project" value="TreeGrafter"/>
</dbReference>
<evidence type="ECO:0000259" key="3">
    <source>
        <dbReference type="PROSITE" id="PS50245"/>
    </source>
</evidence>
<evidence type="ECO:0000256" key="2">
    <source>
        <dbReference type="SAM" id="MobiDB-lite"/>
    </source>
</evidence>
<gene>
    <name evidence="4" type="primary">Clip4</name>
    <name evidence="4" type="ORF">GRUAME_R04473</name>
</gene>
<dbReference type="AlphaFoldDB" id="A0A850TVN5"/>
<dbReference type="PANTHER" id="PTHR18916">
    <property type="entry name" value="DYNACTIN 1-RELATED MICROTUBULE-BINDING"/>
    <property type="match status" value="1"/>
</dbReference>
<dbReference type="InterPro" id="IPR002110">
    <property type="entry name" value="Ankyrin_rpt"/>
</dbReference>
<feature type="domain" description="CAP-Gly" evidence="3">
    <location>
        <begin position="263"/>
        <end position="305"/>
    </location>
</feature>
<dbReference type="Pfam" id="PF01302">
    <property type="entry name" value="CAP_GLY"/>
    <property type="match status" value="1"/>
</dbReference>